<evidence type="ECO:0000256" key="2">
    <source>
        <dbReference type="ARBA" id="ARBA00023004"/>
    </source>
</evidence>
<dbReference type="GO" id="GO:0006355">
    <property type="term" value="P:regulation of DNA-templated transcription"/>
    <property type="evidence" value="ECO:0007669"/>
    <property type="project" value="TreeGrafter"/>
</dbReference>
<accession>A0A9W8W6A8</accession>
<comment type="caution">
    <text evidence="5">The sequence shown here is derived from an EMBL/GenBank/DDBJ whole genome shotgun (WGS) entry which is preliminary data.</text>
</comment>
<evidence type="ECO:0000256" key="3">
    <source>
        <dbReference type="SAM" id="MobiDB-lite"/>
    </source>
</evidence>
<dbReference type="GO" id="GO:0046872">
    <property type="term" value="F:metal ion binding"/>
    <property type="evidence" value="ECO:0007669"/>
    <property type="project" value="UniProtKB-KW"/>
</dbReference>
<dbReference type="Gene3D" id="2.60.120.650">
    <property type="entry name" value="Cupin"/>
    <property type="match status" value="1"/>
</dbReference>
<dbReference type="PROSITE" id="PS51184">
    <property type="entry name" value="JMJC"/>
    <property type="match status" value="1"/>
</dbReference>
<feature type="domain" description="JmjC" evidence="4">
    <location>
        <begin position="45"/>
        <end position="201"/>
    </location>
</feature>
<dbReference type="GO" id="GO:0034647">
    <property type="term" value="F:histone H3K4me/H3K4me2/H3K4me3 demethylase activity"/>
    <property type="evidence" value="ECO:0007669"/>
    <property type="project" value="TreeGrafter"/>
</dbReference>
<evidence type="ECO:0000313" key="6">
    <source>
        <dbReference type="Proteomes" id="UP001140502"/>
    </source>
</evidence>
<dbReference type="SMART" id="SM00558">
    <property type="entry name" value="JmjC"/>
    <property type="match status" value="1"/>
</dbReference>
<dbReference type="OrthoDB" id="5153694at2759"/>
<dbReference type="Proteomes" id="UP001140502">
    <property type="component" value="Unassembled WGS sequence"/>
</dbReference>
<evidence type="ECO:0000259" key="4">
    <source>
        <dbReference type="PROSITE" id="PS51184"/>
    </source>
</evidence>
<dbReference type="Pfam" id="PF02373">
    <property type="entry name" value="JmjC"/>
    <property type="match status" value="1"/>
</dbReference>
<keyword evidence="2" id="KW-0408">Iron</keyword>
<dbReference type="GO" id="GO:0005634">
    <property type="term" value="C:nucleus"/>
    <property type="evidence" value="ECO:0007669"/>
    <property type="project" value="TreeGrafter"/>
</dbReference>
<proteinExistence type="predicted"/>
<reference evidence="5" key="1">
    <citation type="submission" date="2022-10" db="EMBL/GenBank/DDBJ databases">
        <title>Tapping the CABI collections for fungal endophytes: first genome assemblies for Collariella, Neodidymelliopsis, Ascochyta clinopodiicola, Didymella pomorum, Didymosphaeria variabile, Neocosmospora piperis and Neocucurbitaria cava.</title>
        <authorList>
            <person name="Hill R."/>
        </authorList>
    </citation>
    <scope>NUCLEOTIDE SEQUENCE</scope>
    <source>
        <strain evidence="5">IMI 366586</strain>
    </source>
</reference>
<evidence type="ECO:0000256" key="1">
    <source>
        <dbReference type="ARBA" id="ARBA00022723"/>
    </source>
</evidence>
<gene>
    <name evidence="5" type="ORF">N0V84_009389</name>
</gene>
<keyword evidence="1" id="KW-0479">Metal-binding</keyword>
<dbReference type="PANTHER" id="PTHR10694">
    <property type="entry name" value="LYSINE-SPECIFIC DEMETHYLASE"/>
    <property type="match status" value="1"/>
</dbReference>
<dbReference type="AlphaFoldDB" id="A0A9W8W6A8"/>
<dbReference type="SUPFAM" id="SSF51197">
    <property type="entry name" value="Clavaminate synthase-like"/>
    <property type="match status" value="1"/>
</dbReference>
<dbReference type="GO" id="GO:0000785">
    <property type="term" value="C:chromatin"/>
    <property type="evidence" value="ECO:0007669"/>
    <property type="project" value="TreeGrafter"/>
</dbReference>
<sequence length="528" mass="59277">MEWPRFGTCRKRPTVEEAERMFESFLLDPPQEVAYYNGVMTLKRDDPCPLYPGDELANFDAVTHINEKYMHLGKAGSATAIHKEDMGLWSANCANWGFKMWILVAAADEAKLEAWVRQRWPEECEVCDQFVRHLNLLLSPRELREADIKFDIIIQGPGDMVVTKKGQYHLVWNITDNFACSINLSPPGESLSIRHTKLRVCNECGLKGLLEVEGCLVEWVDKSVPSPAVEGSEHAAPPKPKRKKNNDGQGGGKRVKLPTGRSNEAAAAKSSLPARRSSRLHVDRERDSFHGGFEDERLVVPLEGADADTDQAKLAAAVLSVSAIKQFVVAVRLHNATVQNEHHDLFTGDEKLKDAWQGYRKLVKARGSKVQTRYQQACFNNAYERMRGESGRMESEDRKNLAESLGVTYDKIDNDNKAGRAWKRVCEKFGLGLLVFIPTVRKGEAPFGVAAATYLALGVANRRKDREAFQQLLNNDYTKRICAAGEAFLEATNDGRKAMFAFTGKEEDLDWNRMGKDDILSWLCLAED</sequence>
<organism evidence="5 6">
    <name type="scientific">Fusarium piperis</name>
    <dbReference type="NCBI Taxonomy" id="1435070"/>
    <lineage>
        <taxon>Eukaryota</taxon>
        <taxon>Fungi</taxon>
        <taxon>Dikarya</taxon>
        <taxon>Ascomycota</taxon>
        <taxon>Pezizomycotina</taxon>
        <taxon>Sordariomycetes</taxon>
        <taxon>Hypocreomycetidae</taxon>
        <taxon>Hypocreales</taxon>
        <taxon>Nectriaceae</taxon>
        <taxon>Fusarium</taxon>
        <taxon>Fusarium solani species complex</taxon>
    </lineage>
</organism>
<dbReference type="EMBL" id="JAPEUR010000257">
    <property type="protein sequence ID" value="KAJ4313464.1"/>
    <property type="molecule type" value="Genomic_DNA"/>
</dbReference>
<feature type="region of interest" description="Disordered" evidence="3">
    <location>
        <begin position="227"/>
        <end position="287"/>
    </location>
</feature>
<evidence type="ECO:0000313" key="5">
    <source>
        <dbReference type="EMBL" id="KAJ4313464.1"/>
    </source>
</evidence>
<keyword evidence="6" id="KW-1185">Reference proteome</keyword>
<dbReference type="InterPro" id="IPR003347">
    <property type="entry name" value="JmjC_dom"/>
</dbReference>
<protein>
    <recommendedName>
        <fullName evidence="4">JmjC domain-containing protein</fullName>
    </recommendedName>
</protein>
<dbReference type="PANTHER" id="PTHR10694:SF33">
    <property type="entry name" value="LYSINE-SPECIFIC DEMETHYLASE 5"/>
    <property type="match status" value="1"/>
</dbReference>
<name>A0A9W8W6A8_9HYPO</name>